<name>A0A1Y2ILC2_TRAC3</name>
<accession>A0A1Y2ILC2</accession>
<dbReference type="EMBL" id="KZ084111">
    <property type="protein sequence ID" value="OSD01433.1"/>
    <property type="molecule type" value="Genomic_DNA"/>
</dbReference>
<keyword evidence="2" id="KW-1185">Reference proteome</keyword>
<protein>
    <submittedName>
        <fullName evidence="1">Uncharacterized protein</fullName>
    </submittedName>
</protein>
<evidence type="ECO:0000313" key="1">
    <source>
        <dbReference type="EMBL" id="OSD01433.1"/>
    </source>
</evidence>
<dbReference type="AlphaFoldDB" id="A0A1Y2ILC2"/>
<proteinExistence type="predicted"/>
<gene>
    <name evidence="1" type="ORF">PYCCODRAFT_511875</name>
</gene>
<sequence>MGICHQIFGGITETFPIHTTGTRLDLHSPLARYHRPRAQGLCARTSRVEPSVVGRKISLVPWCEVPTNRHAADLEAGLRLARRVKQFNFVTNCTRHRKFQAKALQLRGSDTMAVR</sequence>
<evidence type="ECO:0000313" key="2">
    <source>
        <dbReference type="Proteomes" id="UP000193067"/>
    </source>
</evidence>
<dbReference type="Proteomes" id="UP000193067">
    <property type="component" value="Unassembled WGS sequence"/>
</dbReference>
<reference evidence="1 2" key="1">
    <citation type="journal article" date="2015" name="Biotechnol. Biofuels">
        <title>Enhanced degradation of softwood versus hardwood by the white-rot fungus Pycnoporus coccineus.</title>
        <authorList>
            <person name="Couturier M."/>
            <person name="Navarro D."/>
            <person name="Chevret D."/>
            <person name="Henrissat B."/>
            <person name="Piumi F."/>
            <person name="Ruiz-Duenas F.J."/>
            <person name="Martinez A.T."/>
            <person name="Grigoriev I.V."/>
            <person name="Riley R."/>
            <person name="Lipzen A."/>
            <person name="Berrin J.G."/>
            <person name="Master E.R."/>
            <person name="Rosso M.N."/>
        </authorList>
    </citation>
    <scope>NUCLEOTIDE SEQUENCE [LARGE SCALE GENOMIC DNA]</scope>
    <source>
        <strain evidence="1 2">BRFM310</strain>
    </source>
</reference>
<organism evidence="1 2">
    <name type="scientific">Trametes coccinea (strain BRFM310)</name>
    <name type="common">Pycnoporus coccineus</name>
    <dbReference type="NCBI Taxonomy" id="1353009"/>
    <lineage>
        <taxon>Eukaryota</taxon>
        <taxon>Fungi</taxon>
        <taxon>Dikarya</taxon>
        <taxon>Basidiomycota</taxon>
        <taxon>Agaricomycotina</taxon>
        <taxon>Agaricomycetes</taxon>
        <taxon>Polyporales</taxon>
        <taxon>Polyporaceae</taxon>
        <taxon>Trametes</taxon>
    </lineage>
</organism>